<accession>A0A2U1NMC1</accession>
<dbReference type="PANTHER" id="PTHR14879:SF5">
    <property type="entry name" value="RING-TYPE DOMAIN-CONTAINING PROTEIN"/>
    <property type="match status" value="1"/>
</dbReference>
<dbReference type="SUPFAM" id="SSF57850">
    <property type="entry name" value="RING/U-box"/>
    <property type="match status" value="1"/>
</dbReference>
<sequence>MKAGGLAEEALHEVSRANSSVAQMKTADNRILQEQLQNKLAAAQSQTTLSSSEQHGSEEYIDELRKKIQFQEVTNEKLKLEHVQILEESSGLLVQNQKLSEEASYAKELASAAAVELKNLAGEVTKLSQHNTKLEKELVNTRPGTSVNDSYNDFGSRSLDLEDLRRELQARKQREACLEAALAEKEVIENDYKKKFDESKKKEASLENDLANMWVLVAQLKKEVGGNVPELNTNNENHVEINENVNGPRLDNGDFDNSVIIERQVILDVQELAHDVPKEEPLVARLRARLQEMKEKELNYNVDSDANYHVCKVCFESPTTTMLLPCRHFCMCKSCSVACSECPICRTIIADRIFAFTS</sequence>
<evidence type="ECO:0000256" key="1">
    <source>
        <dbReference type="ARBA" id="ARBA00022946"/>
    </source>
</evidence>
<dbReference type="EMBL" id="PKPP01002534">
    <property type="protein sequence ID" value="PWA74636.1"/>
    <property type="molecule type" value="Genomic_DNA"/>
</dbReference>
<dbReference type="Pfam" id="PF13920">
    <property type="entry name" value="zf-C3HC4_3"/>
    <property type="match status" value="1"/>
</dbReference>
<feature type="domain" description="RING-type" evidence="4">
    <location>
        <begin position="311"/>
        <end position="346"/>
    </location>
</feature>
<gene>
    <name evidence="5" type="ORF">CTI12_AA250080</name>
</gene>
<keyword evidence="1" id="KW-0809">Transit peptide</keyword>
<organism evidence="5 6">
    <name type="scientific">Artemisia annua</name>
    <name type="common">Sweet wormwood</name>
    <dbReference type="NCBI Taxonomy" id="35608"/>
    <lineage>
        <taxon>Eukaryota</taxon>
        <taxon>Viridiplantae</taxon>
        <taxon>Streptophyta</taxon>
        <taxon>Embryophyta</taxon>
        <taxon>Tracheophyta</taxon>
        <taxon>Spermatophyta</taxon>
        <taxon>Magnoliopsida</taxon>
        <taxon>eudicotyledons</taxon>
        <taxon>Gunneridae</taxon>
        <taxon>Pentapetalae</taxon>
        <taxon>asterids</taxon>
        <taxon>campanulids</taxon>
        <taxon>Asterales</taxon>
        <taxon>Asteraceae</taxon>
        <taxon>Asteroideae</taxon>
        <taxon>Anthemideae</taxon>
        <taxon>Artemisiinae</taxon>
        <taxon>Artemisia</taxon>
    </lineage>
</organism>
<dbReference type="GO" id="GO:0008270">
    <property type="term" value="F:zinc ion binding"/>
    <property type="evidence" value="ECO:0007669"/>
    <property type="project" value="UniProtKB-KW"/>
</dbReference>
<evidence type="ECO:0000313" key="5">
    <source>
        <dbReference type="EMBL" id="PWA74636.1"/>
    </source>
</evidence>
<dbReference type="AlphaFoldDB" id="A0A2U1NMC1"/>
<keyword evidence="3" id="KW-0175">Coiled coil</keyword>
<feature type="coiled-coil region" evidence="3">
    <location>
        <begin position="161"/>
        <end position="198"/>
    </location>
</feature>
<dbReference type="CDD" id="cd16649">
    <property type="entry name" value="mRING-HC-C3HC5_CGRF1-like"/>
    <property type="match status" value="1"/>
</dbReference>
<evidence type="ECO:0000259" key="4">
    <source>
        <dbReference type="PROSITE" id="PS50089"/>
    </source>
</evidence>
<proteinExistence type="predicted"/>
<name>A0A2U1NMC1_ARTAN</name>
<dbReference type="PROSITE" id="PS50089">
    <property type="entry name" value="ZF_RING_2"/>
    <property type="match status" value="1"/>
</dbReference>
<keyword evidence="2" id="KW-0862">Zinc</keyword>
<dbReference type="Gene3D" id="3.30.40.10">
    <property type="entry name" value="Zinc/RING finger domain, C3HC4 (zinc finger)"/>
    <property type="match status" value="1"/>
</dbReference>
<dbReference type="OrthoDB" id="3176171at2759"/>
<dbReference type="STRING" id="35608.A0A2U1NMC1"/>
<dbReference type="Proteomes" id="UP000245207">
    <property type="component" value="Unassembled WGS sequence"/>
</dbReference>
<evidence type="ECO:0000256" key="3">
    <source>
        <dbReference type="SAM" id="Coils"/>
    </source>
</evidence>
<keyword evidence="2" id="KW-0863">Zinc-finger</keyword>
<dbReference type="FunFam" id="3.30.40.10:FF:000148">
    <property type="entry name" value="Kinesin-like protein KIN-7D, mitochondrial"/>
    <property type="match status" value="1"/>
</dbReference>
<dbReference type="PANTHER" id="PTHR14879">
    <property type="entry name" value="CASPASE REGULATOR, RING FINGER DOMAIN-CONTAINING"/>
    <property type="match status" value="1"/>
</dbReference>
<keyword evidence="6" id="KW-1185">Reference proteome</keyword>
<dbReference type="InterPro" id="IPR051728">
    <property type="entry name" value="RING-FYVE_E3_ubiquitin-ligase"/>
</dbReference>
<evidence type="ECO:0000256" key="2">
    <source>
        <dbReference type="PROSITE-ProRule" id="PRU00175"/>
    </source>
</evidence>
<protein>
    <submittedName>
        <fullName evidence="5">Kinesin, motor domain-containing protein</fullName>
    </submittedName>
</protein>
<keyword evidence="2" id="KW-0479">Metal-binding</keyword>
<comment type="caution">
    <text evidence="5">The sequence shown here is derived from an EMBL/GenBank/DDBJ whole genome shotgun (WGS) entry which is preliminary data.</text>
</comment>
<dbReference type="InterPro" id="IPR013083">
    <property type="entry name" value="Znf_RING/FYVE/PHD"/>
</dbReference>
<dbReference type="InterPro" id="IPR001841">
    <property type="entry name" value="Znf_RING"/>
</dbReference>
<reference evidence="5 6" key="1">
    <citation type="journal article" date="2018" name="Mol. Plant">
        <title>The genome of Artemisia annua provides insight into the evolution of Asteraceae family and artemisinin biosynthesis.</title>
        <authorList>
            <person name="Shen Q."/>
            <person name="Zhang L."/>
            <person name="Liao Z."/>
            <person name="Wang S."/>
            <person name="Yan T."/>
            <person name="Shi P."/>
            <person name="Liu M."/>
            <person name="Fu X."/>
            <person name="Pan Q."/>
            <person name="Wang Y."/>
            <person name="Lv Z."/>
            <person name="Lu X."/>
            <person name="Zhang F."/>
            <person name="Jiang W."/>
            <person name="Ma Y."/>
            <person name="Chen M."/>
            <person name="Hao X."/>
            <person name="Li L."/>
            <person name="Tang Y."/>
            <person name="Lv G."/>
            <person name="Zhou Y."/>
            <person name="Sun X."/>
            <person name="Brodelius P.E."/>
            <person name="Rose J.K.C."/>
            <person name="Tang K."/>
        </authorList>
    </citation>
    <scope>NUCLEOTIDE SEQUENCE [LARGE SCALE GENOMIC DNA]</scope>
    <source>
        <strain evidence="6">cv. Huhao1</strain>
        <tissue evidence="5">Leaf</tissue>
    </source>
</reference>
<evidence type="ECO:0000313" key="6">
    <source>
        <dbReference type="Proteomes" id="UP000245207"/>
    </source>
</evidence>